<dbReference type="Proteomes" id="UP000184233">
    <property type="component" value="Unassembled WGS sequence"/>
</dbReference>
<gene>
    <name evidence="2" type="ORF">BGO89_13100</name>
</gene>
<proteinExistence type="predicted"/>
<evidence type="ECO:0000313" key="3">
    <source>
        <dbReference type="Proteomes" id="UP000184233"/>
    </source>
</evidence>
<organism evidence="2 3">
    <name type="scientific">Candidatus Kapaibacterium thiocyanatum</name>
    <dbReference type="NCBI Taxonomy" id="1895771"/>
    <lineage>
        <taxon>Bacteria</taxon>
        <taxon>Pseudomonadati</taxon>
        <taxon>Candidatus Kapaibacteriota</taxon>
        <taxon>Candidatus Kapaibacteriia</taxon>
        <taxon>Candidatus Kapaibacteriales</taxon>
        <taxon>Candidatus Kapaibacteriaceae</taxon>
        <taxon>Candidatus Kapaibacterium</taxon>
    </lineage>
</organism>
<evidence type="ECO:0000259" key="1">
    <source>
        <dbReference type="Pfam" id="PF04028"/>
    </source>
</evidence>
<reference evidence="2 3" key="1">
    <citation type="submission" date="2016-09" db="EMBL/GenBank/DDBJ databases">
        <title>Genome-resolved meta-omics ties microbial dynamics to process performance in biotechnology for thiocyanate degradation.</title>
        <authorList>
            <person name="Kantor R.S."/>
            <person name="Huddy R.J."/>
            <person name="Iyer R."/>
            <person name="Thomas B.C."/>
            <person name="Brown C.T."/>
            <person name="Anantharaman K."/>
            <person name="Tringe S."/>
            <person name="Hettich R.L."/>
            <person name="Harrison S.T."/>
            <person name="Banfield J.F."/>
        </authorList>
    </citation>
    <scope>NUCLEOTIDE SEQUENCE [LARGE SCALE GENOMIC DNA]</scope>
    <source>
        <strain evidence="2">59-99</strain>
    </source>
</reference>
<dbReference type="CDD" id="cd07983">
    <property type="entry name" value="LPLAT_DUF374-like"/>
    <property type="match status" value="1"/>
</dbReference>
<protein>
    <recommendedName>
        <fullName evidence="1">DUF374 domain-containing protein</fullName>
    </recommendedName>
</protein>
<dbReference type="EMBL" id="MKVH01000025">
    <property type="protein sequence ID" value="OJX56270.1"/>
    <property type="molecule type" value="Genomic_DNA"/>
</dbReference>
<dbReference type="STRING" id="1895771.BGO89_13100"/>
<name>A0A1M3KV63_9BACT</name>
<dbReference type="AlphaFoldDB" id="A0A1M3KV63"/>
<feature type="domain" description="DUF374" evidence="1">
    <location>
        <begin position="45"/>
        <end position="111"/>
    </location>
</feature>
<evidence type="ECO:0000313" key="2">
    <source>
        <dbReference type="EMBL" id="OJX56270.1"/>
    </source>
</evidence>
<comment type="caution">
    <text evidence="2">The sequence shown here is derived from an EMBL/GenBank/DDBJ whole genome shotgun (WGS) entry which is preliminary data.</text>
</comment>
<dbReference type="Pfam" id="PF04028">
    <property type="entry name" value="DUF374"/>
    <property type="match status" value="1"/>
</dbReference>
<accession>A0A1M3KV63</accession>
<dbReference type="InterPro" id="IPR007172">
    <property type="entry name" value="DUF374"/>
</dbReference>
<sequence length="196" mass="21018">MKSFLTSALIRVLASTWRVHVEGTLPTAPCIVVFWHGEMLPIWYAFRGSKPVALVSSSGDGSLLATLLEDWGYRVVRGSSSQGGKEALQDIVANAATSIVLLTPDGPRGPAHVCKPGAVVASHRSGVPVVPVRMMSVGKKIFHRSWDAFQLPLPWSRITVHVGAEIHPDVNATREGIDAAIAHVTDKLERLGAVTC</sequence>